<sequence>MLAASLIALVASACHSPVTQLIVVVESDLDASRIARVRLEIDDERRDVDVTAAGLPFSFGVRARDEHADQSVTIAAAALDDADAIVVGARAIVPFVRGETRRVVVRLEASCVGRACGDAMTCRAGTCVALAIPVAELDRVAPGDELDDLPPFPDAGVDAGPTCTPACTHDETCTHEGCRCGERATCGEAALCDRGECAPWPRSCDAIGRGRGCELVAMPGGTFAMGDEEAASSGGTGAFPVQPGVRVSPFVIDAYEVTVARFRAFWDAGHPAPSAPVAYPGGRSLALDGPVVDPLDRDFEPQCNWSATPGALEAHPMNCVTWSTALAFCAWDGGRLPTEAEWEFAARGHALGGLAPGRDFAWGDEPPDGAAGGRCDRAQAFECAGDDDAWTREVGAFAPVAGVFDQIGNVTEFTADHYDFYGVGEGGCWRGTMPLDPLCRRTGEDLEVTVRGGGYPALFVSSLMGAARGALESDGAYPAIGFRCVR</sequence>
<dbReference type="InterPro" id="IPR051043">
    <property type="entry name" value="Sulfatase_Mod_Factor_Kinase"/>
</dbReference>
<name>A0A0F6YJH3_9BACT</name>
<dbReference type="EMBL" id="CP011125">
    <property type="protein sequence ID" value="AKF07820.1"/>
    <property type="molecule type" value="Genomic_DNA"/>
</dbReference>
<feature type="domain" description="Sulfatase-modifying factor enzyme-like" evidence="1">
    <location>
        <begin position="214"/>
        <end position="486"/>
    </location>
</feature>
<evidence type="ECO:0000259" key="1">
    <source>
        <dbReference type="Pfam" id="PF03781"/>
    </source>
</evidence>
<dbReference type="PANTHER" id="PTHR23150">
    <property type="entry name" value="SULFATASE MODIFYING FACTOR 1, 2"/>
    <property type="match status" value="1"/>
</dbReference>
<dbReference type="InterPro" id="IPR042095">
    <property type="entry name" value="SUMF_sf"/>
</dbReference>
<gene>
    <name evidence="2" type="ORF">DB32_004969</name>
</gene>
<accession>A0A0F6YJH3</accession>
<protein>
    <recommendedName>
        <fullName evidence="1">Sulfatase-modifying factor enzyme-like domain-containing protein</fullName>
    </recommendedName>
</protein>
<evidence type="ECO:0000313" key="2">
    <source>
        <dbReference type="EMBL" id="AKF07820.1"/>
    </source>
</evidence>
<dbReference type="GO" id="GO:0120147">
    <property type="term" value="F:formylglycine-generating oxidase activity"/>
    <property type="evidence" value="ECO:0007669"/>
    <property type="project" value="TreeGrafter"/>
</dbReference>
<reference evidence="2 3" key="1">
    <citation type="submission" date="2015-03" db="EMBL/GenBank/DDBJ databases">
        <title>Genome assembly of Sandaracinus amylolyticus DSM 53668.</title>
        <authorList>
            <person name="Sharma G."/>
            <person name="Subramanian S."/>
        </authorList>
    </citation>
    <scope>NUCLEOTIDE SEQUENCE [LARGE SCALE GENOMIC DNA]</scope>
    <source>
        <strain evidence="2 3">DSM 53668</strain>
    </source>
</reference>
<dbReference type="InterPro" id="IPR016187">
    <property type="entry name" value="CTDL_fold"/>
</dbReference>
<organism evidence="2 3">
    <name type="scientific">Sandaracinus amylolyticus</name>
    <dbReference type="NCBI Taxonomy" id="927083"/>
    <lineage>
        <taxon>Bacteria</taxon>
        <taxon>Pseudomonadati</taxon>
        <taxon>Myxococcota</taxon>
        <taxon>Polyangia</taxon>
        <taxon>Polyangiales</taxon>
        <taxon>Sandaracinaceae</taxon>
        <taxon>Sandaracinus</taxon>
    </lineage>
</organism>
<dbReference type="KEGG" id="samy:DB32_004969"/>
<dbReference type="InterPro" id="IPR005532">
    <property type="entry name" value="SUMF_dom"/>
</dbReference>
<dbReference type="SUPFAM" id="SSF56436">
    <property type="entry name" value="C-type lectin-like"/>
    <property type="match status" value="1"/>
</dbReference>
<dbReference type="PANTHER" id="PTHR23150:SF19">
    <property type="entry name" value="FORMYLGLYCINE-GENERATING ENZYME"/>
    <property type="match status" value="1"/>
</dbReference>
<dbReference type="Pfam" id="PF03781">
    <property type="entry name" value="FGE-sulfatase"/>
    <property type="match status" value="1"/>
</dbReference>
<dbReference type="Gene3D" id="3.90.1580.10">
    <property type="entry name" value="paralog of FGE (formylglycine-generating enzyme)"/>
    <property type="match status" value="1"/>
</dbReference>
<dbReference type="Proteomes" id="UP000034883">
    <property type="component" value="Chromosome"/>
</dbReference>
<evidence type="ECO:0000313" key="3">
    <source>
        <dbReference type="Proteomes" id="UP000034883"/>
    </source>
</evidence>
<keyword evidence="3" id="KW-1185">Reference proteome</keyword>
<dbReference type="AlphaFoldDB" id="A0A0F6YJH3"/>
<proteinExistence type="predicted"/>
<dbReference type="RefSeq" id="WP_053235035.1">
    <property type="nucleotide sequence ID" value="NZ_CP011125.1"/>
</dbReference>
<dbReference type="STRING" id="927083.DB32_004969"/>